<evidence type="ECO:0000256" key="4">
    <source>
        <dbReference type="ARBA" id="ARBA00022881"/>
    </source>
</evidence>
<dbReference type="Pfam" id="PF02151">
    <property type="entry name" value="UVR"/>
    <property type="match status" value="1"/>
</dbReference>
<reference evidence="7" key="1">
    <citation type="submission" date="2018-05" db="EMBL/GenBank/DDBJ databases">
        <authorList>
            <person name="Lanie J.A."/>
            <person name="Ng W.-L."/>
            <person name="Kazmierczak K.M."/>
            <person name="Andrzejewski T.M."/>
            <person name="Davidsen T.M."/>
            <person name="Wayne K.J."/>
            <person name="Tettelin H."/>
            <person name="Glass J.I."/>
            <person name="Rusch D."/>
            <person name="Podicherti R."/>
            <person name="Tsui H.-C.T."/>
            <person name="Winkler M.E."/>
        </authorList>
    </citation>
    <scope>NUCLEOTIDE SEQUENCE</scope>
</reference>
<keyword evidence="1" id="KW-0963">Cytoplasm</keyword>
<evidence type="ECO:0000259" key="6">
    <source>
        <dbReference type="PROSITE" id="PS50164"/>
    </source>
</evidence>
<dbReference type="Gene3D" id="3.40.1440.10">
    <property type="entry name" value="GIY-YIG endonuclease"/>
    <property type="match status" value="1"/>
</dbReference>
<dbReference type="PANTHER" id="PTHR30562">
    <property type="entry name" value="UVRC/OXIDOREDUCTASE"/>
    <property type="match status" value="1"/>
</dbReference>
<proteinExistence type="predicted"/>
<feature type="domain" description="GIY-YIG" evidence="6">
    <location>
        <begin position="20"/>
        <end position="99"/>
    </location>
</feature>
<protein>
    <recommendedName>
        <fullName evidence="6">GIY-YIG domain-containing protein</fullName>
    </recommendedName>
</protein>
<dbReference type="InterPro" id="IPR035901">
    <property type="entry name" value="GIY-YIG_endonuc_sf"/>
</dbReference>
<evidence type="ECO:0000256" key="5">
    <source>
        <dbReference type="ARBA" id="ARBA00023204"/>
    </source>
</evidence>
<dbReference type="FunFam" id="3.40.1440.10:FF:000001">
    <property type="entry name" value="UvrABC system protein C"/>
    <property type="match status" value="1"/>
</dbReference>
<dbReference type="NCBIfam" id="TIGR00194">
    <property type="entry name" value="uvrC"/>
    <property type="match status" value="1"/>
</dbReference>
<dbReference type="GO" id="GO:0009381">
    <property type="term" value="F:excinuclease ABC activity"/>
    <property type="evidence" value="ECO:0007669"/>
    <property type="project" value="InterPro"/>
</dbReference>
<evidence type="ECO:0000256" key="2">
    <source>
        <dbReference type="ARBA" id="ARBA00022763"/>
    </source>
</evidence>
<keyword evidence="3" id="KW-0228">DNA excision</keyword>
<evidence type="ECO:0000256" key="1">
    <source>
        <dbReference type="ARBA" id="ARBA00022490"/>
    </source>
</evidence>
<evidence type="ECO:0000256" key="3">
    <source>
        <dbReference type="ARBA" id="ARBA00022769"/>
    </source>
</evidence>
<gene>
    <name evidence="7" type="ORF">METZ01_LOCUS281363</name>
</gene>
<keyword evidence="5" id="KW-0234">DNA repair</keyword>
<evidence type="ECO:0000313" key="7">
    <source>
        <dbReference type="EMBL" id="SVC28509.1"/>
    </source>
</evidence>
<accession>A0A382KW20</accession>
<name>A0A382KW20_9ZZZZ</name>
<dbReference type="CDD" id="cd10434">
    <property type="entry name" value="GIY-YIG_UvrC_Cho"/>
    <property type="match status" value="1"/>
</dbReference>
<dbReference type="Pfam" id="PF01541">
    <property type="entry name" value="GIY-YIG"/>
    <property type="match status" value="1"/>
</dbReference>
<keyword evidence="4" id="KW-0267">Excision nuclease</keyword>
<dbReference type="GO" id="GO:0009380">
    <property type="term" value="C:excinuclease repair complex"/>
    <property type="evidence" value="ECO:0007669"/>
    <property type="project" value="InterPro"/>
</dbReference>
<feature type="non-terminal residue" evidence="7">
    <location>
        <position position="358"/>
    </location>
</feature>
<dbReference type="InterPro" id="IPR001943">
    <property type="entry name" value="UVR_dom"/>
</dbReference>
<sequence>MQNSISLADKKTKNLNFLPTEPGIYKFLNSEKEVIYIGKAKNLRKRVKSYFSKSRAQSRKLKRLTSESVFLEMTITNSELEALLLEQHLIKEIKPKYNVQFKDDKGYPWIKISTSKEYPAAISFRGTKNSKDLYFGPFPSSFAVKNTLKIIQKIFKLRDCKDAFFKNRKRPCLQYEIGRCSAPCVKAISKRDYLKEVKQAGSLLEGKTSDLLQVMYLEMDNYSSNKSYEKAADYRNKISSLREIQRDQSIAGYNKDRDAISISHSSERNRIGVTSVRGGWIVSHKNFIQENFSLKEGVLDSFLSSYYTTESTCPSIILVSEDLIDKPTIQIALSEYHKKKISITNKIRNKDIGLMKIS</sequence>
<dbReference type="PANTHER" id="PTHR30562:SF1">
    <property type="entry name" value="UVRABC SYSTEM PROTEIN C"/>
    <property type="match status" value="1"/>
</dbReference>
<dbReference type="EMBL" id="UINC01083117">
    <property type="protein sequence ID" value="SVC28509.1"/>
    <property type="molecule type" value="Genomic_DNA"/>
</dbReference>
<dbReference type="InterPro" id="IPR050066">
    <property type="entry name" value="UvrABC_protein_C"/>
</dbReference>
<dbReference type="SUPFAM" id="SSF82771">
    <property type="entry name" value="GIY-YIG endonuclease"/>
    <property type="match status" value="1"/>
</dbReference>
<dbReference type="InterPro" id="IPR000305">
    <property type="entry name" value="GIY-YIG_endonuc"/>
</dbReference>
<dbReference type="InterPro" id="IPR036876">
    <property type="entry name" value="UVR_dom_sf"/>
</dbReference>
<dbReference type="PROSITE" id="PS50164">
    <property type="entry name" value="GIY_YIG"/>
    <property type="match status" value="1"/>
</dbReference>
<keyword evidence="2" id="KW-0227">DNA damage</keyword>
<dbReference type="Pfam" id="PF22920">
    <property type="entry name" value="UvrC_RNaseH"/>
    <property type="match status" value="1"/>
</dbReference>
<organism evidence="7">
    <name type="scientific">marine metagenome</name>
    <dbReference type="NCBI Taxonomy" id="408172"/>
    <lineage>
        <taxon>unclassified sequences</taxon>
        <taxon>metagenomes</taxon>
        <taxon>ecological metagenomes</taxon>
    </lineage>
</organism>
<dbReference type="AlphaFoldDB" id="A0A382KW20"/>
<dbReference type="InterPro" id="IPR004791">
    <property type="entry name" value="UvrC"/>
</dbReference>
<dbReference type="GO" id="GO:0006289">
    <property type="term" value="P:nucleotide-excision repair"/>
    <property type="evidence" value="ECO:0007669"/>
    <property type="project" value="InterPro"/>
</dbReference>
<dbReference type="SMART" id="SM00465">
    <property type="entry name" value="GIYc"/>
    <property type="match status" value="1"/>
</dbReference>
<dbReference type="SUPFAM" id="SSF46600">
    <property type="entry name" value="C-terminal UvrC-binding domain of UvrB"/>
    <property type="match status" value="1"/>
</dbReference>
<dbReference type="InterPro" id="IPR047296">
    <property type="entry name" value="GIY-YIG_UvrC_Cho"/>
</dbReference>